<dbReference type="PANTHER" id="PTHR10655:SF17">
    <property type="entry name" value="LYSOPHOSPHOLIPASE-LIKE PROTEIN 1"/>
    <property type="match status" value="1"/>
</dbReference>
<protein>
    <submittedName>
        <fullName evidence="4">Carboxylesterase</fullName>
        <ecNumber evidence="4">3.1.1.1</ecNumber>
    </submittedName>
</protein>
<dbReference type="PANTHER" id="PTHR10655">
    <property type="entry name" value="LYSOPHOSPHOLIPASE-RELATED"/>
    <property type="match status" value="1"/>
</dbReference>
<gene>
    <name evidence="4" type="ORF">AVDCRST_MAG33-1143</name>
</gene>
<dbReference type="GO" id="GO:0106435">
    <property type="term" value="F:carboxylesterase activity"/>
    <property type="evidence" value="ECO:0007669"/>
    <property type="project" value="UniProtKB-EC"/>
</dbReference>
<comment type="similarity">
    <text evidence="1">Belongs to the AB hydrolase superfamily. AB hydrolase 2 family.</text>
</comment>
<dbReference type="InterPro" id="IPR050565">
    <property type="entry name" value="LYPA1-2/EST-like"/>
</dbReference>
<reference evidence="4" key="1">
    <citation type="submission" date="2020-02" db="EMBL/GenBank/DDBJ databases">
        <authorList>
            <person name="Meier V. D."/>
        </authorList>
    </citation>
    <scope>NUCLEOTIDE SEQUENCE</scope>
    <source>
        <strain evidence="4">AVDCRST_MAG33</strain>
    </source>
</reference>
<organism evidence="4">
    <name type="scientific">uncultured Thermomicrobiales bacterium</name>
    <dbReference type="NCBI Taxonomy" id="1645740"/>
    <lineage>
        <taxon>Bacteria</taxon>
        <taxon>Pseudomonadati</taxon>
        <taxon>Thermomicrobiota</taxon>
        <taxon>Thermomicrobia</taxon>
        <taxon>Thermomicrobiales</taxon>
        <taxon>environmental samples</taxon>
    </lineage>
</organism>
<feature type="domain" description="Phospholipase/carboxylesterase/thioesterase" evidence="3">
    <location>
        <begin position="75"/>
        <end position="208"/>
    </location>
</feature>
<evidence type="ECO:0000259" key="3">
    <source>
        <dbReference type="Pfam" id="PF02230"/>
    </source>
</evidence>
<evidence type="ECO:0000313" key="4">
    <source>
        <dbReference type="EMBL" id="CAA9554153.1"/>
    </source>
</evidence>
<dbReference type="Gene3D" id="3.40.50.1820">
    <property type="entry name" value="alpha/beta hydrolase"/>
    <property type="match status" value="1"/>
</dbReference>
<proteinExistence type="inferred from homology"/>
<keyword evidence="2 4" id="KW-0378">Hydrolase</keyword>
<evidence type="ECO:0000256" key="2">
    <source>
        <dbReference type="ARBA" id="ARBA00022801"/>
    </source>
</evidence>
<dbReference type="Pfam" id="PF02230">
    <property type="entry name" value="Abhydrolase_2"/>
    <property type="match status" value="1"/>
</dbReference>
<dbReference type="InterPro" id="IPR029058">
    <property type="entry name" value="AB_hydrolase_fold"/>
</dbReference>
<dbReference type="EC" id="3.1.1.1" evidence="4"/>
<dbReference type="InterPro" id="IPR003140">
    <property type="entry name" value="PLipase/COase/thioEstase"/>
</dbReference>
<name>A0A6J4ULC1_9BACT</name>
<sequence>MATIDGFTYRYDPPTDPASGAPTLLLLHGTGGDENDLIPLGQSLSPGAGLLSPRGKVSENGAPRFFRRLAEGVLDQEDLAVRTAELATFIGAAATQHGFDTGRVVAVGFSNGANIAASLLFRNPGVLRGAALLSPMLPFEPESLPDLTGTAVFIGAGQVDPMVPAGQVDQLASLYEAAGADVTLHWEAGGHQITRSEVDAARTWLNALHR</sequence>
<accession>A0A6J4ULC1</accession>
<dbReference type="SUPFAM" id="SSF53474">
    <property type="entry name" value="alpha/beta-Hydrolases"/>
    <property type="match status" value="1"/>
</dbReference>
<evidence type="ECO:0000256" key="1">
    <source>
        <dbReference type="ARBA" id="ARBA00006499"/>
    </source>
</evidence>
<dbReference type="EMBL" id="CADCWK010000108">
    <property type="protein sequence ID" value="CAA9554153.1"/>
    <property type="molecule type" value="Genomic_DNA"/>
</dbReference>
<dbReference type="AlphaFoldDB" id="A0A6J4ULC1"/>